<dbReference type="AlphaFoldDB" id="A0A5B0RKY9"/>
<evidence type="ECO:0000313" key="1">
    <source>
        <dbReference type="EMBL" id="KAA1125374.1"/>
    </source>
</evidence>
<evidence type="ECO:0000313" key="2">
    <source>
        <dbReference type="Proteomes" id="UP000325313"/>
    </source>
</evidence>
<dbReference type="Proteomes" id="UP000325313">
    <property type="component" value="Unassembled WGS sequence"/>
</dbReference>
<reference evidence="1 2" key="1">
    <citation type="submission" date="2019-05" db="EMBL/GenBank/DDBJ databases">
        <title>Emergence of the Ug99 lineage of the wheat stem rust pathogen through somatic hybridization.</title>
        <authorList>
            <person name="Li F."/>
            <person name="Upadhyaya N.M."/>
            <person name="Sperschneider J."/>
            <person name="Matny O."/>
            <person name="Nguyen-Phuc H."/>
            <person name="Mago R."/>
            <person name="Raley C."/>
            <person name="Miller M.E."/>
            <person name="Silverstein K.A.T."/>
            <person name="Henningsen E."/>
            <person name="Hirsch C.D."/>
            <person name="Visser B."/>
            <person name="Pretorius Z.A."/>
            <person name="Steffenson B.J."/>
            <person name="Schwessinger B."/>
            <person name="Dodds P.N."/>
            <person name="Figueroa M."/>
        </authorList>
    </citation>
    <scope>NUCLEOTIDE SEQUENCE [LARGE SCALE GENOMIC DNA]</scope>
    <source>
        <strain evidence="1 2">Ug99</strain>
    </source>
</reference>
<accession>A0A5B0RKY9</accession>
<name>A0A5B0RKY9_PUCGR</name>
<protein>
    <submittedName>
        <fullName evidence="1">Uncharacterized protein</fullName>
    </submittedName>
</protein>
<organism evidence="1 2">
    <name type="scientific">Puccinia graminis f. sp. tritici</name>
    <dbReference type="NCBI Taxonomy" id="56615"/>
    <lineage>
        <taxon>Eukaryota</taxon>
        <taxon>Fungi</taxon>
        <taxon>Dikarya</taxon>
        <taxon>Basidiomycota</taxon>
        <taxon>Pucciniomycotina</taxon>
        <taxon>Pucciniomycetes</taxon>
        <taxon>Pucciniales</taxon>
        <taxon>Pucciniaceae</taxon>
        <taxon>Puccinia</taxon>
    </lineage>
</organism>
<gene>
    <name evidence="1" type="ORF">PGTUg99_015758</name>
</gene>
<sequence>MAERNPSELRWTHLLPLRFYLDWLKLNFTYRLPSNTTSCMGPHSKGPHRPRWLNAGSQLMKSWCSN</sequence>
<proteinExistence type="predicted"/>
<dbReference type="EMBL" id="VDEP01000179">
    <property type="protein sequence ID" value="KAA1125374.1"/>
    <property type="molecule type" value="Genomic_DNA"/>
</dbReference>
<comment type="caution">
    <text evidence="1">The sequence shown here is derived from an EMBL/GenBank/DDBJ whole genome shotgun (WGS) entry which is preliminary data.</text>
</comment>